<dbReference type="EMBL" id="JAKMYX010000080">
    <property type="protein sequence ID" value="MDH5922962.1"/>
    <property type="molecule type" value="Genomic_DNA"/>
</dbReference>
<evidence type="ECO:0000313" key="2">
    <source>
        <dbReference type="EMBL" id="PMF30564.1"/>
    </source>
</evidence>
<sequence>MNKMKVTIFNQNYGPYETEDGNKGIFANCQTLSDYSENGNKNGMQIGKTPVDTSNDFAVSKQIEAELRAKQGSIDVFATFGLGVSQGKTTLLIKSIEIPKGQ</sequence>
<dbReference type="Proteomes" id="UP000235405">
    <property type="component" value="Unassembled WGS sequence"/>
</dbReference>
<reference evidence="2" key="2">
    <citation type="submission" date="2016-07" db="EMBL/GenBank/DDBJ databases">
        <authorList>
            <person name="Wan K."/>
            <person name="Booth B."/>
            <person name="Spirohn K."/>
            <person name="Hao T."/>
            <person name="Hu Y."/>
            <person name="Calderwood M."/>
            <person name="Hill D."/>
            <person name="Mohr S."/>
            <person name="Vidal M."/>
            <person name="Celniker S."/>
            <person name="Perrimon N."/>
        </authorList>
    </citation>
    <scope>NUCLEOTIDE SEQUENCE</scope>
    <source>
        <strain evidence="2">10N.286.54.F3</strain>
    </source>
</reference>
<protein>
    <submittedName>
        <fullName evidence="2">Uncharacterized protein</fullName>
    </submittedName>
</protein>
<accession>A0A2N7CJ01</accession>
<reference evidence="1" key="4">
    <citation type="submission" date="2022-01" db="EMBL/GenBank/DDBJ databases">
        <title>Vibrio aestuarianus Clade A and Clade B isolates are associated with Pacific oyster (Crassostrea gigas) disease outbreaks across Ireland.</title>
        <authorList>
            <person name="Coyle N."/>
            <person name="O'Toole C."/>
            <person name="Thomas J.C.L."/>
            <person name="Ryder D."/>
            <person name="Cheslett D."/>
            <person name="Feist S."/>
            <person name="Bean T."/>
            <person name="Joseph A."/>
            <person name="Waina A."/>
            <person name="Feil E."/>
            <person name="Verner-Jeffreys D.W."/>
        </authorList>
    </citation>
    <scope>NUCLEOTIDE SEQUENCE</scope>
    <source>
        <strain evidence="1">S/17/14 A</strain>
    </source>
</reference>
<dbReference type="EMBL" id="MCSW01000051">
    <property type="protein sequence ID" value="PMF30564.1"/>
    <property type="molecule type" value="Genomic_DNA"/>
</dbReference>
<proteinExistence type="predicted"/>
<gene>
    <name evidence="2" type="ORF">BCV19_23595</name>
    <name evidence="1" type="ORF">L8R85_18205</name>
</gene>
<name>A0A2N7CJ01_VIBSP</name>
<dbReference type="AlphaFoldDB" id="A0A2N7CJ01"/>
<dbReference type="Proteomes" id="UP001159663">
    <property type="component" value="Unassembled WGS sequence"/>
</dbReference>
<comment type="caution">
    <text evidence="2">The sequence shown here is derived from an EMBL/GenBank/DDBJ whole genome shotgun (WGS) entry which is preliminary data.</text>
</comment>
<reference evidence="2" key="3">
    <citation type="journal article" date="2018" name="Nature">
        <title>A major lineage of non-tailed dsDNA viruses as unrecognized killers of marine bacteria.</title>
        <authorList>
            <person name="Kauffman K.M."/>
            <person name="Hussain F.A."/>
            <person name="Yang J."/>
            <person name="Arevalo P."/>
            <person name="Brown J.M."/>
            <person name="Chang W.K."/>
            <person name="VanInsberghe D."/>
            <person name="Elsherbini J."/>
            <person name="Sharma R.S."/>
            <person name="Cutler M.B."/>
            <person name="Kelly L."/>
            <person name="Polz M.F."/>
        </authorList>
    </citation>
    <scope>NUCLEOTIDE SEQUENCE</scope>
    <source>
        <strain evidence="2">10N.286.54.F3</strain>
    </source>
</reference>
<reference evidence="3" key="1">
    <citation type="submission" date="2016-07" db="EMBL/GenBank/DDBJ databases">
        <title>Nontailed viruses are major unrecognized killers of bacteria in the ocean.</title>
        <authorList>
            <person name="Kauffman K."/>
            <person name="Hussain F."/>
            <person name="Yang J."/>
            <person name="Arevalo P."/>
            <person name="Brown J."/>
            <person name="Cutler M."/>
            <person name="Kelly L."/>
            <person name="Polz M.F."/>
        </authorList>
    </citation>
    <scope>NUCLEOTIDE SEQUENCE [LARGE SCALE GENOMIC DNA]</scope>
    <source>
        <strain evidence="3">10N.286.54.F3</strain>
    </source>
</reference>
<evidence type="ECO:0000313" key="3">
    <source>
        <dbReference type="Proteomes" id="UP000235405"/>
    </source>
</evidence>
<dbReference type="RefSeq" id="WP_016796896.1">
    <property type="nucleotide sequence ID" value="NZ_JAKMYX010000080.1"/>
</dbReference>
<organism evidence="2 3">
    <name type="scientific">Vibrio splendidus</name>
    <dbReference type="NCBI Taxonomy" id="29497"/>
    <lineage>
        <taxon>Bacteria</taxon>
        <taxon>Pseudomonadati</taxon>
        <taxon>Pseudomonadota</taxon>
        <taxon>Gammaproteobacteria</taxon>
        <taxon>Vibrionales</taxon>
        <taxon>Vibrionaceae</taxon>
        <taxon>Vibrio</taxon>
    </lineage>
</organism>
<evidence type="ECO:0000313" key="1">
    <source>
        <dbReference type="EMBL" id="MDH5922962.1"/>
    </source>
</evidence>